<keyword evidence="3" id="KW-1185">Reference proteome</keyword>
<dbReference type="OMA" id="TNRSYRP"/>
<proteinExistence type="predicted"/>
<sequence>MLQLLQPGQFNLHVTDKNAVFSPKLNDHQPQPYALKIKNKAIQLDLTQQGKEGLTDSHLTQTNEHSQNQLLKMKLYELENVSLKQQNEFLSREIGQKHKEISKLLKLCQNSQLPPVIRQKQFTFFDQEFQEYLFSSSGIQQNGNDSKRTQSYDYQSQSKNDYQSDSYAYHNTNRSYRPSRIQSRNSKELSKYQEDFSQLPNIRLKSTSREKQIQQRRKRSLLNVSRIKVLFLYVLAYIRWSKNYRQKRVQKLQQLKQIRQKYTKCLETISNQDVLLCKGIIKQWISNIIDPLIKSCSTKQFILQSNENSKNPNSESSIQCRQNQLMLLTIQILNNMEKFTEKDKIPELFQTSLFLSLFKSQNIKAPLFVAKRTKYYTKNTIKIGIYQEKMIISEYFIFRLLISNLIESSNNMIYQNINHKMQCKFIILAIMGILQILYQDYFSELKQLDQPSTELFQKRIKISKQQDISIIIDDNIDQEESLIFGLHCKKHFENLMENNQEWLQEICLKFAKILNNLHSIL</sequence>
<dbReference type="Proteomes" id="UP000688137">
    <property type="component" value="Unassembled WGS sequence"/>
</dbReference>
<protein>
    <submittedName>
        <fullName evidence="2">Uncharacterized protein</fullName>
    </submittedName>
</protein>
<evidence type="ECO:0000313" key="2">
    <source>
        <dbReference type="EMBL" id="CAD8116191.1"/>
    </source>
</evidence>
<comment type="caution">
    <text evidence="2">The sequence shown here is derived from an EMBL/GenBank/DDBJ whole genome shotgun (WGS) entry which is preliminary data.</text>
</comment>
<organism evidence="2 3">
    <name type="scientific">Paramecium primaurelia</name>
    <dbReference type="NCBI Taxonomy" id="5886"/>
    <lineage>
        <taxon>Eukaryota</taxon>
        <taxon>Sar</taxon>
        <taxon>Alveolata</taxon>
        <taxon>Ciliophora</taxon>
        <taxon>Intramacronucleata</taxon>
        <taxon>Oligohymenophorea</taxon>
        <taxon>Peniculida</taxon>
        <taxon>Parameciidae</taxon>
        <taxon>Paramecium</taxon>
    </lineage>
</organism>
<dbReference type="EMBL" id="CAJJDM010000179">
    <property type="protein sequence ID" value="CAD8116191.1"/>
    <property type="molecule type" value="Genomic_DNA"/>
</dbReference>
<feature type="region of interest" description="Disordered" evidence="1">
    <location>
        <begin position="139"/>
        <end position="184"/>
    </location>
</feature>
<gene>
    <name evidence="2" type="ORF">PPRIM_AZ9-3.1.T1700010</name>
</gene>
<reference evidence="2" key="1">
    <citation type="submission" date="2021-01" db="EMBL/GenBank/DDBJ databases">
        <authorList>
            <consortium name="Genoscope - CEA"/>
            <person name="William W."/>
        </authorList>
    </citation>
    <scope>NUCLEOTIDE SEQUENCE</scope>
</reference>
<dbReference type="AlphaFoldDB" id="A0A8S1QM90"/>
<name>A0A8S1QM90_PARPR</name>
<accession>A0A8S1QM90</accession>
<evidence type="ECO:0000256" key="1">
    <source>
        <dbReference type="SAM" id="MobiDB-lite"/>
    </source>
</evidence>
<evidence type="ECO:0000313" key="3">
    <source>
        <dbReference type="Proteomes" id="UP000688137"/>
    </source>
</evidence>
<feature type="compositionally biased region" description="Polar residues" evidence="1">
    <location>
        <begin position="151"/>
        <end position="184"/>
    </location>
</feature>